<dbReference type="GeneTree" id="ENSGT01150000286973"/>
<proteinExistence type="predicted"/>
<evidence type="ECO:0000256" key="3">
    <source>
        <dbReference type="SAM" id="Phobius"/>
    </source>
</evidence>
<dbReference type="SUPFAM" id="SSF56436">
    <property type="entry name" value="C-type lectin-like"/>
    <property type="match status" value="2"/>
</dbReference>
<dbReference type="Gene3D" id="3.10.100.10">
    <property type="entry name" value="Mannose-Binding Protein A, subunit A"/>
    <property type="match status" value="2"/>
</dbReference>
<organism evidence="5 6">
    <name type="scientific">Gadus morhua</name>
    <name type="common">Atlantic cod</name>
    <dbReference type="NCBI Taxonomy" id="8049"/>
    <lineage>
        <taxon>Eukaryota</taxon>
        <taxon>Metazoa</taxon>
        <taxon>Chordata</taxon>
        <taxon>Craniata</taxon>
        <taxon>Vertebrata</taxon>
        <taxon>Euteleostomi</taxon>
        <taxon>Actinopterygii</taxon>
        <taxon>Neopterygii</taxon>
        <taxon>Teleostei</taxon>
        <taxon>Neoteleostei</taxon>
        <taxon>Acanthomorphata</taxon>
        <taxon>Zeiogadaria</taxon>
        <taxon>Gadariae</taxon>
        <taxon>Gadiformes</taxon>
        <taxon>Gadoidei</taxon>
        <taxon>Gadidae</taxon>
        <taxon>Gadus</taxon>
    </lineage>
</organism>
<keyword evidence="3" id="KW-1133">Transmembrane helix</keyword>
<reference evidence="5" key="3">
    <citation type="submission" date="2025-09" db="UniProtKB">
        <authorList>
            <consortium name="Ensembl"/>
        </authorList>
    </citation>
    <scope>IDENTIFICATION</scope>
</reference>
<evidence type="ECO:0000256" key="1">
    <source>
        <dbReference type="ARBA" id="ARBA00004401"/>
    </source>
</evidence>
<dbReference type="Proteomes" id="UP000694546">
    <property type="component" value="Chromosome 1"/>
</dbReference>
<keyword evidence="3" id="KW-0472">Membrane</keyword>
<dbReference type="InterPro" id="IPR016187">
    <property type="entry name" value="CTDL_fold"/>
</dbReference>
<evidence type="ECO:0000256" key="2">
    <source>
        <dbReference type="SAM" id="Coils"/>
    </source>
</evidence>
<reference evidence="5" key="1">
    <citation type="submission" date="2019-07" db="EMBL/GenBank/DDBJ databases">
        <authorList>
            <consortium name="Wellcome Sanger Institute Data Sharing"/>
        </authorList>
    </citation>
    <scope>NUCLEOTIDE SEQUENCE [LARGE SCALE GENOMIC DNA]</scope>
</reference>
<dbReference type="InterPro" id="IPR001304">
    <property type="entry name" value="C-type_lectin-like"/>
</dbReference>
<dbReference type="PANTHER" id="PTHR45710:SF26">
    <property type="entry name" value="RH26557P"/>
    <property type="match status" value="1"/>
</dbReference>
<accession>A0A8C5FPV4</accession>
<keyword evidence="6" id="KW-1185">Reference proteome</keyword>
<evidence type="ECO:0000313" key="5">
    <source>
        <dbReference type="Ensembl" id="ENSGMOP00000052436.1"/>
    </source>
</evidence>
<feature type="coiled-coil region" evidence="2">
    <location>
        <begin position="175"/>
        <end position="202"/>
    </location>
</feature>
<keyword evidence="3" id="KW-0812">Transmembrane</keyword>
<keyword evidence="2" id="KW-0175">Coiled coil</keyword>
<sequence>MEKTVSMDRDKEQLFLTLKNLTEQRDALLCKQECPGGWNKFGCKCYKTSDTYQSWNKSREFCVSHGADLVVVDSKEEMDFISKLYSTLGWYSWLGATEAAGEGMWRWVDGTALSLDNPSWSRGGPDGGEAKNCLVRFREQDQYKWADWSLMVLLGLLSVVMLARLIGLAVQHKKTASMERDIEQLLLTLKNLTEQRDALLCKQECPGGWKKFGCKCYKTSYTYQSWNKSRGFCVSHGADLVVVDSKEEMDFISRWYNGYFWLGATDAAGEGTWRWVDGTVLSLDDPFWSGGGPQGGGDKNCLGKVWDHDSHWLIFSCRKPHQFPI</sequence>
<protein>
    <recommendedName>
        <fullName evidence="4">C-type lectin domain-containing protein</fullName>
    </recommendedName>
</protein>
<dbReference type="InterPro" id="IPR050828">
    <property type="entry name" value="C-type_lectin/matrix_domain"/>
</dbReference>
<name>A0A8C5FPV4_GADMO</name>
<dbReference type="GO" id="GO:0005886">
    <property type="term" value="C:plasma membrane"/>
    <property type="evidence" value="ECO:0007669"/>
    <property type="project" value="UniProtKB-SubCell"/>
</dbReference>
<feature type="domain" description="C-type lectin" evidence="4">
    <location>
        <begin position="212"/>
        <end position="323"/>
    </location>
</feature>
<comment type="subcellular location">
    <subcellularLocation>
        <location evidence="1">Cell membrane</location>
        <topology evidence="1">Single-pass type II membrane protein</topology>
    </subcellularLocation>
</comment>
<dbReference type="AlphaFoldDB" id="A0A8C5FPV4"/>
<evidence type="ECO:0000259" key="4">
    <source>
        <dbReference type="PROSITE" id="PS50041"/>
    </source>
</evidence>
<dbReference type="PANTHER" id="PTHR45710">
    <property type="entry name" value="C-TYPE LECTIN DOMAIN-CONTAINING PROTEIN 180"/>
    <property type="match status" value="1"/>
</dbReference>
<dbReference type="PROSITE" id="PS50041">
    <property type="entry name" value="C_TYPE_LECTIN_2"/>
    <property type="match status" value="2"/>
</dbReference>
<dbReference type="SMART" id="SM00034">
    <property type="entry name" value="CLECT"/>
    <property type="match status" value="2"/>
</dbReference>
<dbReference type="Pfam" id="PF00059">
    <property type="entry name" value="Lectin_C"/>
    <property type="match status" value="2"/>
</dbReference>
<dbReference type="Ensembl" id="ENSGMOT00000035641.1">
    <property type="protein sequence ID" value="ENSGMOP00000052436.1"/>
    <property type="gene ID" value="ENSGMOG00000029102.1"/>
</dbReference>
<reference evidence="5" key="2">
    <citation type="submission" date="2025-08" db="UniProtKB">
        <authorList>
            <consortium name="Ensembl"/>
        </authorList>
    </citation>
    <scope>IDENTIFICATION</scope>
</reference>
<feature type="domain" description="C-type lectin" evidence="4">
    <location>
        <begin position="41"/>
        <end position="147"/>
    </location>
</feature>
<feature type="transmembrane region" description="Helical" evidence="3">
    <location>
        <begin position="148"/>
        <end position="170"/>
    </location>
</feature>
<dbReference type="InterPro" id="IPR016186">
    <property type="entry name" value="C-type_lectin-like/link_sf"/>
</dbReference>
<evidence type="ECO:0000313" key="6">
    <source>
        <dbReference type="Proteomes" id="UP000694546"/>
    </source>
</evidence>